<dbReference type="Proteomes" id="UP001194579">
    <property type="component" value="Unassembled WGS sequence"/>
</dbReference>
<keyword evidence="5" id="KW-1185">Reference proteome</keyword>
<dbReference type="STRING" id="1905730.W5S_2673"/>
<sequence>MSEINSFIADKIEAGTQLNAQGKKDEALSIYLSIWVELDDLYDDKYQREETRWLIRCIYNNHFSQGNYQEARKWAEEMFKCDIPSYSTAELIDLGKVFFELGDEEHALLNFSKAYAIGKKRAFQGRDPKYLKFFLSNKT</sequence>
<dbReference type="eggNOG" id="COG4235">
    <property type="taxonomic scope" value="Bacteria"/>
</dbReference>
<name>A0A0H3I7H1_PECPM</name>
<dbReference type="PATRIC" id="fig|1166016.3.peg.2710"/>
<dbReference type="PROSITE" id="PS50005">
    <property type="entry name" value="TPR"/>
    <property type="match status" value="1"/>
</dbReference>
<accession>A0A0H3I7H1</accession>
<dbReference type="InterPro" id="IPR019734">
    <property type="entry name" value="TPR_rpt"/>
</dbReference>
<dbReference type="Gene3D" id="1.25.40.10">
    <property type="entry name" value="Tetratricopeptide repeat domain"/>
    <property type="match status" value="1"/>
</dbReference>
<gene>
    <name evidence="2" type="ordered locus">W5S_2673</name>
    <name evidence="3" type="ORF">F6Q06_23565</name>
</gene>
<feature type="repeat" description="TPR" evidence="1">
    <location>
        <begin position="88"/>
        <end position="121"/>
    </location>
</feature>
<dbReference type="KEGG" id="pec:W5S_2673"/>
<proteinExistence type="predicted"/>
<organism evidence="2 4">
    <name type="scientific">Pectobacterium parmentieri</name>
    <dbReference type="NCBI Taxonomy" id="1905730"/>
    <lineage>
        <taxon>Bacteria</taxon>
        <taxon>Pseudomonadati</taxon>
        <taxon>Pseudomonadota</taxon>
        <taxon>Gammaproteobacteria</taxon>
        <taxon>Enterobacterales</taxon>
        <taxon>Pectobacteriaceae</taxon>
        <taxon>Pectobacterium</taxon>
    </lineage>
</organism>
<evidence type="ECO:0000256" key="1">
    <source>
        <dbReference type="PROSITE-ProRule" id="PRU00339"/>
    </source>
</evidence>
<dbReference type="EMBL" id="CP003415">
    <property type="protein sequence ID" value="AFI90759.1"/>
    <property type="molecule type" value="Genomic_DNA"/>
</dbReference>
<dbReference type="SUPFAM" id="SSF48452">
    <property type="entry name" value="TPR-like"/>
    <property type="match status" value="1"/>
</dbReference>
<evidence type="ECO:0000313" key="4">
    <source>
        <dbReference type="Proteomes" id="UP000008044"/>
    </source>
</evidence>
<reference evidence="2 4" key="1">
    <citation type="journal article" date="2012" name="J. Bacteriol.">
        <title>Genome sequence of Pectobacterium sp. strain SCC3193.</title>
        <authorList>
            <person name="Koskinen J.P."/>
            <person name="Laine P."/>
            <person name="Niemi O."/>
            <person name="Nykyri J."/>
            <person name="Harjunpaa H."/>
            <person name="Auvinen P."/>
            <person name="Paulin L."/>
            <person name="Pirhonen M."/>
            <person name="Palva T."/>
            <person name="Holm L."/>
        </authorList>
    </citation>
    <scope>NUCLEOTIDE SEQUENCE [LARGE SCALE GENOMIC DNA]</scope>
    <source>
        <strain evidence="2 4">SCC3193</strain>
    </source>
</reference>
<evidence type="ECO:0000313" key="3">
    <source>
        <dbReference type="EMBL" id="MBI0557421.1"/>
    </source>
</evidence>
<evidence type="ECO:0000313" key="2">
    <source>
        <dbReference type="EMBL" id="AFI90759.1"/>
    </source>
</evidence>
<dbReference type="RefSeq" id="WP_014700320.1">
    <property type="nucleotide sequence ID" value="NC_017845.1"/>
</dbReference>
<evidence type="ECO:0000313" key="5">
    <source>
        <dbReference type="Proteomes" id="UP001194579"/>
    </source>
</evidence>
<dbReference type="HOGENOM" id="CLU_123393_1_0_6"/>
<dbReference type="EMBL" id="WABS01000100">
    <property type="protein sequence ID" value="MBI0557421.1"/>
    <property type="molecule type" value="Genomic_DNA"/>
</dbReference>
<reference evidence="3" key="4">
    <citation type="submission" date="2024-05" db="EMBL/GenBank/DDBJ databases">
        <title>Identification of Pectobacterium versatile causing blackleg of potato from New York State with a whole genome sequencing approach.</title>
        <authorList>
            <person name="Ma X."/>
            <person name="Swingle B."/>
        </authorList>
    </citation>
    <scope>NUCLEOTIDE SEQUENCE</scope>
    <source>
        <strain evidence="3">NY1588A</strain>
    </source>
</reference>
<dbReference type="AlphaFoldDB" id="A0A0H3I7H1"/>
<dbReference type="InterPro" id="IPR011990">
    <property type="entry name" value="TPR-like_helical_dom_sf"/>
</dbReference>
<reference evidence="2" key="2">
    <citation type="submission" date="2012-03" db="EMBL/GenBank/DDBJ databases">
        <authorList>
            <person name="Koskinen P."/>
            <person name="Laine P."/>
            <person name="Niemi O."/>
            <person name="Nykyri J."/>
            <person name="Harjunpaa H."/>
            <person name="Auvinen P."/>
            <person name="Paulin L."/>
            <person name="Pirhonen M."/>
            <person name="Palva T."/>
            <person name="Holm L."/>
        </authorList>
    </citation>
    <scope>NUCLEOTIDE SEQUENCE</scope>
    <source>
        <strain evidence="2">SCC3193</strain>
    </source>
</reference>
<keyword evidence="1" id="KW-0802">TPR repeat</keyword>
<reference evidence="5" key="3">
    <citation type="submission" date="2023-07" db="EMBL/GenBank/DDBJ databases">
        <title>Identification of Pectobacterium versatile causing blackleg of potato from New York State with a whole genome sequencing approach.</title>
        <authorList>
            <person name="Ma X."/>
            <person name="Swingle B."/>
        </authorList>
    </citation>
    <scope>NUCLEOTIDE SEQUENCE [LARGE SCALE GENOMIC DNA]</scope>
    <source>
        <strain evidence="5">NY1588A</strain>
    </source>
</reference>
<protein>
    <submittedName>
        <fullName evidence="3">Tetratricopeptide repeat protein</fullName>
    </submittedName>
</protein>
<dbReference type="Proteomes" id="UP000008044">
    <property type="component" value="Chromosome"/>
</dbReference>